<evidence type="ECO:0000256" key="4">
    <source>
        <dbReference type="PROSITE-ProRule" id="PRU00169"/>
    </source>
</evidence>
<comment type="caution">
    <text evidence="4">Lacks conserved residue(s) required for the propagation of feature annotation.</text>
</comment>
<dbReference type="SUPFAM" id="SSF52172">
    <property type="entry name" value="CheY-like"/>
    <property type="match status" value="1"/>
</dbReference>
<evidence type="ECO:0000259" key="6">
    <source>
        <dbReference type="PROSITE" id="PS50110"/>
    </source>
</evidence>
<reference evidence="7 8" key="1">
    <citation type="submission" date="2020-03" db="EMBL/GenBank/DDBJ databases">
        <title>WGS of actinomycetes isolated from Thailand.</title>
        <authorList>
            <person name="Thawai C."/>
        </authorList>
    </citation>
    <scope>NUCLEOTIDE SEQUENCE [LARGE SCALE GENOMIC DNA]</scope>
    <source>
        <strain evidence="7 8">PRB2-1</strain>
    </source>
</reference>
<name>A0ABX0ZTL7_9ACTN</name>
<sequence>MPGTAATRILIVDSHPISLAGLRTILDNYQDLEVVGTLEDDQDVQSAYRKLLPDVVIVNTHAHASEAHRTVVALTAMHPPAAPANVLVLISGPAGEAHEVLRAGAKGLLPNRSSAAELAAGVRLTATGTSLLLPAENGRGDSPLARLTDREVEIFRLITRGYSNAEISGSLQVSESTVKSHIQHLMDKLGLRNRVHAVIFAYERNIVHSRS</sequence>
<evidence type="ECO:0000259" key="5">
    <source>
        <dbReference type="PROSITE" id="PS50043"/>
    </source>
</evidence>
<feature type="domain" description="Response regulatory" evidence="6">
    <location>
        <begin position="8"/>
        <end position="126"/>
    </location>
</feature>
<dbReference type="Gene3D" id="3.40.50.2300">
    <property type="match status" value="1"/>
</dbReference>
<evidence type="ECO:0000313" key="8">
    <source>
        <dbReference type="Proteomes" id="UP000734511"/>
    </source>
</evidence>
<feature type="domain" description="HTH luxR-type" evidence="5">
    <location>
        <begin position="140"/>
        <end position="205"/>
    </location>
</feature>
<dbReference type="SUPFAM" id="SSF46894">
    <property type="entry name" value="C-terminal effector domain of the bipartite response regulators"/>
    <property type="match status" value="1"/>
</dbReference>
<evidence type="ECO:0000256" key="2">
    <source>
        <dbReference type="ARBA" id="ARBA00023125"/>
    </source>
</evidence>
<protein>
    <submittedName>
        <fullName evidence="7">Response regulator transcription factor</fullName>
    </submittedName>
</protein>
<dbReference type="CDD" id="cd06170">
    <property type="entry name" value="LuxR_C_like"/>
    <property type="match status" value="1"/>
</dbReference>
<accession>A0ABX0ZTL7</accession>
<dbReference type="PANTHER" id="PTHR43214:SF24">
    <property type="entry name" value="TRANSCRIPTIONAL REGULATORY PROTEIN NARL-RELATED"/>
    <property type="match status" value="1"/>
</dbReference>
<proteinExistence type="predicted"/>
<evidence type="ECO:0000313" key="7">
    <source>
        <dbReference type="EMBL" id="NJP47343.1"/>
    </source>
</evidence>
<keyword evidence="2" id="KW-0238">DNA-binding</keyword>
<dbReference type="EMBL" id="JAATEJ010000029">
    <property type="protein sequence ID" value="NJP47343.1"/>
    <property type="molecule type" value="Genomic_DNA"/>
</dbReference>
<organism evidence="7 8">
    <name type="scientific">Actinacidiphila epipremni</name>
    <dbReference type="NCBI Taxonomy" id="2053013"/>
    <lineage>
        <taxon>Bacteria</taxon>
        <taxon>Bacillati</taxon>
        <taxon>Actinomycetota</taxon>
        <taxon>Actinomycetes</taxon>
        <taxon>Kitasatosporales</taxon>
        <taxon>Streptomycetaceae</taxon>
        <taxon>Actinacidiphila</taxon>
    </lineage>
</organism>
<dbReference type="InterPro" id="IPR001789">
    <property type="entry name" value="Sig_transdc_resp-reg_receiver"/>
</dbReference>
<dbReference type="PRINTS" id="PR00038">
    <property type="entry name" value="HTHLUXR"/>
</dbReference>
<evidence type="ECO:0000256" key="1">
    <source>
        <dbReference type="ARBA" id="ARBA00023015"/>
    </source>
</evidence>
<gene>
    <name evidence="7" type="ORF">HCN08_28650</name>
</gene>
<keyword evidence="3" id="KW-0804">Transcription</keyword>
<dbReference type="RefSeq" id="WP_167986185.1">
    <property type="nucleotide sequence ID" value="NZ_JAATEJ010000029.1"/>
</dbReference>
<dbReference type="InterPro" id="IPR011006">
    <property type="entry name" value="CheY-like_superfamily"/>
</dbReference>
<dbReference type="Pfam" id="PF00196">
    <property type="entry name" value="GerE"/>
    <property type="match status" value="1"/>
</dbReference>
<dbReference type="PANTHER" id="PTHR43214">
    <property type="entry name" value="TWO-COMPONENT RESPONSE REGULATOR"/>
    <property type="match status" value="1"/>
</dbReference>
<keyword evidence="1" id="KW-0805">Transcription regulation</keyword>
<dbReference type="PROSITE" id="PS50043">
    <property type="entry name" value="HTH_LUXR_2"/>
    <property type="match status" value="1"/>
</dbReference>
<evidence type="ECO:0000256" key="3">
    <source>
        <dbReference type="ARBA" id="ARBA00023163"/>
    </source>
</evidence>
<dbReference type="SMART" id="SM00421">
    <property type="entry name" value="HTH_LUXR"/>
    <property type="match status" value="1"/>
</dbReference>
<comment type="caution">
    <text evidence="7">The sequence shown here is derived from an EMBL/GenBank/DDBJ whole genome shotgun (WGS) entry which is preliminary data.</text>
</comment>
<keyword evidence="8" id="KW-1185">Reference proteome</keyword>
<dbReference type="InterPro" id="IPR000792">
    <property type="entry name" value="Tscrpt_reg_LuxR_C"/>
</dbReference>
<dbReference type="PROSITE" id="PS00622">
    <property type="entry name" value="HTH_LUXR_1"/>
    <property type="match status" value="1"/>
</dbReference>
<dbReference type="PROSITE" id="PS50110">
    <property type="entry name" value="RESPONSE_REGULATORY"/>
    <property type="match status" value="1"/>
</dbReference>
<dbReference type="InterPro" id="IPR039420">
    <property type="entry name" value="WalR-like"/>
</dbReference>
<dbReference type="Proteomes" id="UP000734511">
    <property type="component" value="Unassembled WGS sequence"/>
</dbReference>
<dbReference type="InterPro" id="IPR016032">
    <property type="entry name" value="Sig_transdc_resp-reg_C-effctor"/>
</dbReference>